<dbReference type="Gene3D" id="3.40.50.720">
    <property type="entry name" value="NAD(P)-binding Rossmann-like Domain"/>
    <property type="match status" value="1"/>
</dbReference>
<proteinExistence type="predicted"/>
<reference evidence="2 3" key="1">
    <citation type="submission" date="2019-03" db="EMBL/GenBank/DDBJ databases">
        <title>Lake Tanganyika Metagenome-Assembled Genomes (MAGs).</title>
        <authorList>
            <person name="Tran P."/>
        </authorList>
    </citation>
    <scope>NUCLEOTIDE SEQUENCE [LARGE SCALE GENOMIC DNA]</scope>
    <source>
        <strain evidence="2">K_DeepCast_65m_m2_236</strain>
    </source>
</reference>
<dbReference type="InterPro" id="IPR050721">
    <property type="entry name" value="Trk_Ktr_HKT_K-transport"/>
</dbReference>
<dbReference type="PROSITE" id="PS51201">
    <property type="entry name" value="RCK_N"/>
    <property type="match status" value="1"/>
</dbReference>
<dbReference type="Pfam" id="PF02254">
    <property type="entry name" value="TrkA_N"/>
    <property type="match status" value="1"/>
</dbReference>
<dbReference type="Proteomes" id="UP000703893">
    <property type="component" value="Unassembled WGS sequence"/>
</dbReference>
<evidence type="ECO:0000259" key="1">
    <source>
        <dbReference type="PROSITE" id="PS51201"/>
    </source>
</evidence>
<gene>
    <name evidence="2" type="ORF">FJZ00_13640</name>
</gene>
<organism evidence="2 3">
    <name type="scientific">Candidatus Tanganyikabacteria bacterium</name>
    <dbReference type="NCBI Taxonomy" id="2961651"/>
    <lineage>
        <taxon>Bacteria</taxon>
        <taxon>Bacillati</taxon>
        <taxon>Candidatus Sericytochromatia</taxon>
        <taxon>Candidatus Tanganyikabacteria</taxon>
    </lineage>
</organism>
<dbReference type="AlphaFoldDB" id="A0A937X506"/>
<dbReference type="InterPro" id="IPR003148">
    <property type="entry name" value="RCK_N"/>
</dbReference>
<dbReference type="GO" id="GO:0006813">
    <property type="term" value="P:potassium ion transport"/>
    <property type="evidence" value="ECO:0007669"/>
    <property type="project" value="InterPro"/>
</dbReference>
<sequence length="143" mass="15268">MAKQFAVVGLGRFGCSVCRTLHAAGHEVLAIDESEDLVRRALADQIATHAVQADATDKSALLELEIGQFDTVVIGIGTDLEAAVLTLLNLLECGVKTIVAKAIYERHAEVLRRIGGPAILVVEPERQMGEQVARTILEKSPAA</sequence>
<dbReference type="SUPFAM" id="SSF51735">
    <property type="entry name" value="NAD(P)-binding Rossmann-fold domains"/>
    <property type="match status" value="1"/>
</dbReference>
<accession>A0A937X506</accession>
<dbReference type="PANTHER" id="PTHR43833:SF7">
    <property type="entry name" value="KTR SYSTEM POTASSIUM UPTAKE PROTEIN C"/>
    <property type="match status" value="1"/>
</dbReference>
<evidence type="ECO:0000313" key="3">
    <source>
        <dbReference type="Proteomes" id="UP000703893"/>
    </source>
</evidence>
<evidence type="ECO:0000313" key="2">
    <source>
        <dbReference type="EMBL" id="MBM3276191.1"/>
    </source>
</evidence>
<protein>
    <submittedName>
        <fullName evidence="2">TrkA family potassium uptake protein</fullName>
    </submittedName>
</protein>
<comment type="caution">
    <text evidence="2">The sequence shown here is derived from an EMBL/GenBank/DDBJ whole genome shotgun (WGS) entry which is preliminary data.</text>
</comment>
<feature type="domain" description="RCK N-terminal" evidence="1">
    <location>
        <begin position="2"/>
        <end position="123"/>
    </location>
</feature>
<dbReference type="InterPro" id="IPR036291">
    <property type="entry name" value="NAD(P)-bd_dom_sf"/>
</dbReference>
<dbReference type="PANTHER" id="PTHR43833">
    <property type="entry name" value="POTASSIUM CHANNEL PROTEIN 2-RELATED-RELATED"/>
    <property type="match status" value="1"/>
</dbReference>
<name>A0A937X506_9BACT</name>
<dbReference type="EMBL" id="VGJX01000903">
    <property type="protein sequence ID" value="MBM3276191.1"/>
    <property type="molecule type" value="Genomic_DNA"/>
</dbReference>